<sequence>MSRHLVVNTQVERPYAATRSSQWQPSPETSAAIQEEDGLASKQQHRTNTLYEEVEEDEEEDEEEDDDDDEEEEEEDEEDDLDEDDDSTFTSSPSIPDENINFDLVYALHTFVATVEGQASVVKGDALTLLDDSNSYWWLVSVLKTSEVGYIPAENIETPFERLARLNKHRNTEIASVEHAVHHIPRDDEKPRKAKKKVTMGRGMSFQVQIILTGDDDDQEVGEAYEEWEEDMRDDDEEDDEDDEECDEEDVDRANNESGVESAANKKPSQDLQENGAAPPPPAAAVTTSPAVASTSANEKQSSLPNTSQQQQQQQQPSQPQSPSAAGPFWRLFGRNKKESAKPSSSPRASDDATDSGSVSSMASSVMSEDKTNRNSTASATAAATAANANLTVLRVFAGNINVSAMYHSLLVDENTSADHLLMQSLERFHIAQIEDKTAGRSERAATTTTSGGVEYYLTVKAMNGDEITLAPQDKPLAIYQTLTAHLTTPMPSLTHVKQLSTGNGAQAARQRANKSKFGEDSVIRFYLHKRIRRVNERDGQVYIKISLYTETKERATETPLMTRSAFSTRSLRRKKPAPKDAARDRIDKLIAVASTITIAELTEVALEKFHLVPQNDHYRMTVVTAHQKAEKLLNASSKVIEVLHDDTHGSRNTGEKLFVLRKMNTHNTRSSPSRDSPRTSKVAPEKHQRPAPSLQRRSPITVPHVDPRTEDIMHRIDKALEKEQSQQRKGLTELKKTTMALMRNADGGVDILLPHGVLSSKTLSHSQIQYSLLAHTGKERLGLVVQKVLPHPLPPAGATRKIKHLDISELDVVLLTNYAVSFMENQERKVARKPLQAVDSSTSQTGAPSLVLSTDFSNDVSSNSQPSSLDDLEKEFQRIIAAHAF</sequence>
<protein>
    <recommendedName>
        <fullName evidence="8">SH3 domain-containing protein</fullName>
    </recommendedName>
</protein>
<dbReference type="InterPro" id="IPR029071">
    <property type="entry name" value="Ubiquitin-like_domsf"/>
</dbReference>
<dbReference type="FunFam" id="2.30.30.40:FF:000035">
    <property type="entry name" value="SH3 domain containing protein"/>
    <property type="match status" value="1"/>
</dbReference>
<dbReference type="InterPro" id="IPR001452">
    <property type="entry name" value="SH3_domain"/>
</dbReference>
<dbReference type="Gene3D" id="2.30.30.40">
    <property type="entry name" value="SH3 Domains"/>
    <property type="match status" value="1"/>
</dbReference>
<dbReference type="PROSITE" id="PS50200">
    <property type="entry name" value="RA"/>
    <property type="match status" value="1"/>
</dbReference>
<dbReference type="Pfam" id="PF00018">
    <property type="entry name" value="SH3_1"/>
    <property type="match status" value="1"/>
</dbReference>
<feature type="compositionally biased region" description="Low complexity" evidence="3">
    <location>
        <begin position="356"/>
        <end position="367"/>
    </location>
</feature>
<dbReference type="GO" id="GO:0007165">
    <property type="term" value="P:signal transduction"/>
    <property type="evidence" value="ECO:0007669"/>
    <property type="project" value="InterPro"/>
</dbReference>
<dbReference type="GO" id="GO:0051286">
    <property type="term" value="C:cell tip"/>
    <property type="evidence" value="ECO:0007669"/>
    <property type="project" value="TreeGrafter"/>
</dbReference>
<feature type="compositionally biased region" description="Acidic residues" evidence="3">
    <location>
        <begin position="52"/>
        <end position="87"/>
    </location>
</feature>
<dbReference type="PANTHER" id="PTHR47775">
    <property type="entry name" value="BUD SITE SELECTION PROTEIN 14"/>
    <property type="match status" value="1"/>
</dbReference>
<dbReference type="Gene3D" id="3.10.20.90">
    <property type="entry name" value="Phosphatidylinositol 3-kinase Catalytic Subunit, Chain A, domain 1"/>
    <property type="match status" value="1"/>
</dbReference>
<feature type="compositionally biased region" description="Acidic residues" evidence="3">
    <location>
        <begin position="227"/>
        <end position="251"/>
    </location>
</feature>
<evidence type="ECO:0000259" key="5">
    <source>
        <dbReference type="PROSITE" id="PS50200"/>
    </source>
</evidence>
<feature type="compositionally biased region" description="Low complexity" evidence="3">
    <location>
        <begin position="284"/>
        <end position="324"/>
    </location>
</feature>
<dbReference type="OMA" id="EDIMHRI"/>
<dbReference type="AlphaFoldDB" id="A0A1X2HNF2"/>
<dbReference type="Pfam" id="PF00788">
    <property type="entry name" value="RA"/>
    <property type="match status" value="1"/>
</dbReference>
<dbReference type="PANTHER" id="PTHR47775:SF1">
    <property type="entry name" value="BUD SITE SELECTION PROTEIN 14"/>
    <property type="match status" value="1"/>
</dbReference>
<dbReference type="SUPFAM" id="SSF50044">
    <property type="entry name" value="SH3-domain"/>
    <property type="match status" value="1"/>
</dbReference>
<evidence type="ECO:0000313" key="6">
    <source>
        <dbReference type="EMBL" id="ORZ00887.1"/>
    </source>
</evidence>
<dbReference type="GO" id="GO:0008104">
    <property type="term" value="P:intracellular protein localization"/>
    <property type="evidence" value="ECO:0007669"/>
    <property type="project" value="TreeGrafter"/>
</dbReference>
<dbReference type="SUPFAM" id="SSF54236">
    <property type="entry name" value="Ubiquitin-like"/>
    <property type="match status" value="1"/>
</dbReference>
<evidence type="ECO:0000256" key="1">
    <source>
        <dbReference type="ARBA" id="ARBA00022443"/>
    </source>
</evidence>
<accession>A0A1X2HNF2</accession>
<dbReference type="InterPro" id="IPR036028">
    <property type="entry name" value="SH3-like_dom_sf"/>
</dbReference>
<dbReference type="InterPro" id="IPR000159">
    <property type="entry name" value="RA_dom"/>
</dbReference>
<feature type="compositionally biased region" description="Basic and acidic residues" evidence="3">
    <location>
        <begin position="676"/>
        <end position="689"/>
    </location>
</feature>
<evidence type="ECO:0000256" key="3">
    <source>
        <dbReference type="SAM" id="MobiDB-lite"/>
    </source>
</evidence>
<dbReference type="InParanoid" id="A0A1X2HNF2"/>
<evidence type="ECO:0000313" key="7">
    <source>
        <dbReference type="Proteomes" id="UP000242180"/>
    </source>
</evidence>
<dbReference type="STRING" id="13706.A0A1X2HNF2"/>
<dbReference type="EMBL" id="MCGN01000002">
    <property type="protein sequence ID" value="ORZ00887.1"/>
    <property type="molecule type" value="Genomic_DNA"/>
</dbReference>
<comment type="caution">
    <text evidence="6">The sequence shown here is derived from an EMBL/GenBank/DDBJ whole genome shotgun (WGS) entry which is preliminary data.</text>
</comment>
<feature type="domain" description="Ras-associating" evidence="5">
    <location>
        <begin position="390"/>
        <end position="533"/>
    </location>
</feature>
<evidence type="ECO:0000259" key="4">
    <source>
        <dbReference type="PROSITE" id="PS50002"/>
    </source>
</evidence>
<gene>
    <name evidence="6" type="ORF">BCR43DRAFT_521835</name>
</gene>
<evidence type="ECO:0008006" key="8">
    <source>
        <dbReference type="Google" id="ProtNLM"/>
    </source>
</evidence>
<name>A0A1X2HNF2_SYNRA</name>
<proteinExistence type="predicted"/>
<keyword evidence="7" id="KW-1185">Reference proteome</keyword>
<feature type="compositionally biased region" description="Polar residues" evidence="3">
    <location>
        <begin position="18"/>
        <end position="32"/>
    </location>
</feature>
<dbReference type="InterPro" id="IPR053039">
    <property type="entry name" value="Polarity_Bud-Selection_Reg"/>
</dbReference>
<organism evidence="6 7">
    <name type="scientific">Syncephalastrum racemosum</name>
    <name type="common">Filamentous fungus</name>
    <dbReference type="NCBI Taxonomy" id="13706"/>
    <lineage>
        <taxon>Eukaryota</taxon>
        <taxon>Fungi</taxon>
        <taxon>Fungi incertae sedis</taxon>
        <taxon>Mucoromycota</taxon>
        <taxon>Mucoromycotina</taxon>
        <taxon>Mucoromycetes</taxon>
        <taxon>Mucorales</taxon>
        <taxon>Syncephalastraceae</taxon>
        <taxon>Syncephalastrum</taxon>
    </lineage>
</organism>
<feature type="region of interest" description="Disordered" evidence="3">
    <location>
        <begin position="227"/>
        <end position="374"/>
    </location>
</feature>
<feature type="region of interest" description="Disordered" evidence="3">
    <location>
        <begin position="1"/>
        <end position="96"/>
    </location>
</feature>
<dbReference type="GO" id="GO:0030950">
    <property type="term" value="P:establishment or maintenance of actin cytoskeleton polarity"/>
    <property type="evidence" value="ECO:0007669"/>
    <property type="project" value="TreeGrafter"/>
</dbReference>
<keyword evidence="1 2" id="KW-0728">SH3 domain</keyword>
<dbReference type="PROSITE" id="PS50002">
    <property type="entry name" value="SH3"/>
    <property type="match status" value="1"/>
</dbReference>
<reference evidence="6 7" key="1">
    <citation type="submission" date="2016-07" db="EMBL/GenBank/DDBJ databases">
        <title>Pervasive Adenine N6-methylation of Active Genes in Fungi.</title>
        <authorList>
            <consortium name="DOE Joint Genome Institute"/>
            <person name="Mondo S.J."/>
            <person name="Dannebaum R.O."/>
            <person name="Kuo R.C."/>
            <person name="Labutti K."/>
            <person name="Haridas S."/>
            <person name="Kuo A."/>
            <person name="Salamov A."/>
            <person name="Ahrendt S.R."/>
            <person name="Lipzen A."/>
            <person name="Sullivan W."/>
            <person name="Andreopoulos W.B."/>
            <person name="Clum A."/>
            <person name="Lindquist E."/>
            <person name="Daum C."/>
            <person name="Ramamoorthy G.K."/>
            <person name="Gryganskyi A."/>
            <person name="Culley D."/>
            <person name="Magnuson J.K."/>
            <person name="James T.Y."/>
            <person name="O'Malley M.A."/>
            <person name="Stajich J.E."/>
            <person name="Spatafora J.W."/>
            <person name="Visel A."/>
            <person name="Grigoriev I.V."/>
        </authorList>
    </citation>
    <scope>NUCLEOTIDE SEQUENCE [LARGE SCALE GENOMIC DNA]</scope>
    <source>
        <strain evidence="6 7">NRRL 2496</strain>
    </source>
</reference>
<evidence type="ECO:0000256" key="2">
    <source>
        <dbReference type="PROSITE-ProRule" id="PRU00192"/>
    </source>
</evidence>
<dbReference type="GO" id="GO:0015630">
    <property type="term" value="C:microtubule cytoskeleton"/>
    <property type="evidence" value="ECO:0007669"/>
    <property type="project" value="TreeGrafter"/>
</dbReference>
<dbReference type="Proteomes" id="UP000242180">
    <property type="component" value="Unassembled WGS sequence"/>
</dbReference>
<dbReference type="OrthoDB" id="196165at2759"/>
<dbReference type="SMART" id="SM00326">
    <property type="entry name" value="SH3"/>
    <property type="match status" value="1"/>
</dbReference>
<feature type="region of interest" description="Disordered" evidence="3">
    <location>
        <begin position="664"/>
        <end position="706"/>
    </location>
</feature>
<feature type="domain" description="SH3" evidence="4">
    <location>
        <begin position="100"/>
        <end position="161"/>
    </location>
</feature>